<evidence type="ECO:0000313" key="2">
    <source>
        <dbReference type="Proteomes" id="UP000827872"/>
    </source>
</evidence>
<evidence type="ECO:0000313" key="1">
    <source>
        <dbReference type="EMBL" id="KAH8014242.1"/>
    </source>
</evidence>
<organism evidence="1 2">
    <name type="scientific">Sphaerodactylus townsendi</name>
    <dbReference type="NCBI Taxonomy" id="933632"/>
    <lineage>
        <taxon>Eukaryota</taxon>
        <taxon>Metazoa</taxon>
        <taxon>Chordata</taxon>
        <taxon>Craniata</taxon>
        <taxon>Vertebrata</taxon>
        <taxon>Euteleostomi</taxon>
        <taxon>Lepidosauria</taxon>
        <taxon>Squamata</taxon>
        <taxon>Bifurcata</taxon>
        <taxon>Gekkota</taxon>
        <taxon>Sphaerodactylidae</taxon>
        <taxon>Sphaerodactylus</taxon>
    </lineage>
</organism>
<accession>A0ACB8G447</accession>
<gene>
    <name evidence="1" type="ORF">K3G42_027818</name>
</gene>
<reference evidence="1" key="1">
    <citation type="submission" date="2021-08" db="EMBL/GenBank/DDBJ databases">
        <title>The first chromosome-level gecko genome reveals the dynamic sex chromosomes of Neotropical dwarf geckos (Sphaerodactylidae: Sphaerodactylus).</title>
        <authorList>
            <person name="Pinto B.J."/>
            <person name="Keating S.E."/>
            <person name="Gamble T."/>
        </authorList>
    </citation>
    <scope>NUCLEOTIDE SEQUENCE</scope>
    <source>
        <strain evidence="1">TG3544</strain>
    </source>
</reference>
<protein>
    <submittedName>
        <fullName evidence="1">Uncharacterized protein</fullName>
    </submittedName>
</protein>
<sequence length="101" mass="10816">MIALALSPVSRQSHVNLQASSVLGVGGGEASRLQAEMLQLDLIDATGDTPAEEGTALEPIQKDPPPATMDTYRPKRPTTLNLFPQVPRTQTFVPPAELKLL</sequence>
<name>A0ACB8G447_9SAUR</name>
<keyword evidence="2" id="KW-1185">Reference proteome</keyword>
<dbReference type="EMBL" id="CM037615">
    <property type="protein sequence ID" value="KAH8014242.1"/>
    <property type="molecule type" value="Genomic_DNA"/>
</dbReference>
<dbReference type="Proteomes" id="UP000827872">
    <property type="component" value="Linkage Group LG02"/>
</dbReference>
<comment type="caution">
    <text evidence="1">The sequence shown here is derived from an EMBL/GenBank/DDBJ whole genome shotgun (WGS) entry which is preliminary data.</text>
</comment>
<proteinExistence type="predicted"/>